<dbReference type="Gene3D" id="3.40.50.1820">
    <property type="entry name" value="alpha/beta hydrolase"/>
    <property type="match status" value="1"/>
</dbReference>
<dbReference type="Proteomes" id="UP000078335">
    <property type="component" value="Unassembled WGS sequence"/>
</dbReference>
<dbReference type="InterPro" id="IPR000073">
    <property type="entry name" value="AB_hydrolase_1"/>
</dbReference>
<name>A0ABR5S6N9_9MICO</name>
<evidence type="ECO:0000313" key="3">
    <source>
        <dbReference type="Proteomes" id="UP000078335"/>
    </source>
</evidence>
<comment type="caution">
    <text evidence="2">The sequence shown here is derived from an EMBL/GenBank/DDBJ whole genome shotgun (WGS) entry which is preliminary data.</text>
</comment>
<proteinExistence type="predicted"/>
<evidence type="ECO:0000313" key="2">
    <source>
        <dbReference type="EMBL" id="KTR40436.1"/>
    </source>
</evidence>
<dbReference type="InterPro" id="IPR050266">
    <property type="entry name" value="AB_hydrolase_sf"/>
</dbReference>
<dbReference type="SUPFAM" id="SSF53474">
    <property type="entry name" value="alpha/beta-Hydrolases"/>
    <property type="match status" value="1"/>
</dbReference>
<dbReference type="PANTHER" id="PTHR43798">
    <property type="entry name" value="MONOACYLGLYCEROL LIPASE"/>
    <property type="match status" value="1"/>
</dbReference>
<accession>A0ABR5S6N9</accession>
<dbReference type="RefSeq" id="WP_058728636.1">
    <property type="nucleotide sequence ID" value="NZ_LDRB01000031.1"/>
</dbReference>
<dbReference type="GO" id="GO:0016787">
    <property type="term" value="F:hydrolase activity"/>
    <property type="evidence" value="ECO:0007669"/>
    <property type="project" value="UniProtKB-KW"/>
</dbReference>
<keyword evidence="2" id="KW-0378">Hydrolase</keyword>
<dbReference type="EMBL" id="LDRB01000031">
    <property type="protein sequence ID" value="KTR40436.1"/>
    <property type="molecule type" value="Genomic_DNA"/>
</dbReference>
<dbReference type="InterPro" id="IPR029058">
    <property type="entry name" value="AB_hydrolase_fold"/>
</dbReference>
<dbReference type="PRINTS" id="PR00412">
    <property type="entry name" value="EPOXHYDRLASE"/>
</dbReference>
<organism evidence="2 3">
    <name type="scientific">Curtobacterium oceanosedimentum</name>
    <dbReference type="NCBI Taxonomy" id="465820"/>
    <lineage>
        <taxon>Bacteria</taxon>
        <taxon>Bacillati</taxon>
        <taxon>Actinomycetota</taxon>
        <taxon>Actinomycetes</taxon>
        <taxon>Micrococcales</taxon>
        <taxon>Microbacteriaceae</taxon>
        <taxon>Curtobacterium</taxon>
    </lineage>
</organism>
<gene>
    <name evidence="2" type="ORF">NS263_07405</name>
</gene>
<evidence type="ECO:0000259" key="1">
    <source>
        <dbReference type="Pfam" id="PF00561"/>
    </source>
</evidence>
<dbReference type="PANTHER" id="PTHR43798:SF33">
    <property type="entry name" value="HYDROLASE, PUTATIVE (AFU_ORTHOLOGUE AFUA_2G14860)-RELATED"/>
    <property type="match status" value="1"/>
</dbReference>
<dbReference type="InterPro" id="IPR000639">
    <property type="entry name" value="Epox_hydrolase-like"/>
</dbReference>
<keyword evidence="3" id="KW-1185">Reference proteome</keyword>
<protein>
    <submittedName>
        <fullName evidence="2">Alpha/beta hydrolase</fullName>
    </submittedName>
</protein>
<feature type="domain" description="AB hydrolase-1" evidence="1">
    <location>
        <begin position="27"/>
        <end position="280"/>
    </location>
</feature>
<reference evidence="2 3" key="1">
    <citation type="journal article" date="2016" name="Front. Microbiol.">
        <title>Genomic Resource of Rice Seed Associated Bacteria.</title>
        <authorList>
            <person name="Midha S."/>
            <person name="Bansal K."/>
            <person name="Sharma S."/>
            <person name="Kumar N."/>
            <person name="Patil P.P."/>
            <person name="Chaudhry V."/>
            <person name="Patil P.B."/>
        </authorList>
    </citation>
    <scope>NUCLEOTIDE SEQUENCE [LARGE SCALE GENOMIC DNA]</scope>
    <source>
        <strain evidence="2 3">NS263</strain>
    </source>
</reference>
<sequence>MASPRRASIRTPLLSVDYETRGEASGPVVVLLHGFPYDVRAYDTAAEIIGASGARVIAPYLRGFGRTRFLDDRTMRSGQQAAIGQDLIDLLDALEIERAVVAGYDWGGRAACIAAAVFPERVCGLVSVDGYNIQDIAHSGSPAPPEWEKTYWYQYYFQSERGRQGLEENREALCALLWRDWSPTWTGAGAAFPASAPSLHNPDFVDVVIHSYRHRYGLEPGDSRYDELERALAAGPMITVPTVVLESGADGVAGASAADDRDFFTGRYEHRLLPDVGHNVPQEDPRSFAKAVLTLLP</sequence>
<dbReference type="Pfam" id="PF00561">
    <property type="entry name" value="Abhydrolase_1"/>
    <property type="match status" value="1"/>
</dbReference>